<keyword evidence="3" id="KW-1185">Reference proteome</keyword>
<name>A0A9P3GPN5_9APHY</name>
<evidence type="ECO:0000256" key="1">
    <source>
        <dbReference type="SAM" id="MobiDB-lite"/>
    </source>
</evidence>
<dbReference type="Proteomes" id="UP000703269">
    <property type="component" value="Unassembled WGS sequence"/>
</dbReference>
<feature type="compositionally biased region" description="Basic and acidic residues" evidence="1">
    <location>
        <begin position="76"/>
        <end position="89"/>
    </location>
</feature>
<organism evidence="2 3">
    <name type="scientific">Phanerochaete sordida</name>
    <dbReference type="NCBI Taxonomy" id="48140"/>
    <lineage>
        <taxon>Eukaryota</taxon>
        <taxon>Fungi</taxon>
        <taxon>Dikarya</taxon>
        <taxon>Basidiomycota</taxon>
        <taxon>Agaricomycotina</taxon>
        <taxon>Agaricomycetes</taxon>
        <taxon>Polyporales</taxon>
        <taxon>Phanerochaetaceae</taxon>
        <taxon>Phanerochaete</taxon>
    </lineage>
</organism>
<sequence length="123" mass="13461">MSILQLLMFTAHGFSEGGDVTNFLEHMPLVLVQRFMLNLRQLNPSAHDLSSDAHQVSNFSINFRPASDVLGNIGEPLDHGRSNWSSREDDERDDVGSTMEPPDASDGDEAKFGSSISVEVSLA</sequence>
<dbReference type="OrthoDB" id="2756573at2759"/>
<proteinExistence type="predicted"/>
<protein>
    <submittedName>
        <fullName evidence="2">Uncharacterized protein</fullName>
    </submittedName>
</protein>
<feature type="compositionally biased region" description="Polar residues" evidence="1">
    <location>
        <begin position="114"/>
        <end position="123"/>
    </location>
</feature>
<feature type="region of interest" description="Disordered" evidence="1">
    <location>
        <begin position="72"/>
        <end position="123"/>
    </location>
</feature>
<dbReference type="EMBL" id="BPQB01000104">
    <property type="protein sequence ID" value="GJE99247.1"/>
    <property type="molecule type" value="Genomic_DNA"/>
</dbReference>
<reference evidence="2 3" key="1">
    <citation type="submission" date="2021-08" db="EMBL/GenBank/DDBJ databases">
        <title>Draft Genome Sequence of Phanerochaete sordida strain YK-624.</title>
        <authorList>
            <person name="Mori T."/>
            <person name="Dohra H."/>
            <person name="Suzuki T."/>
            <person name="Kawagishi H."/>
            <person name="Hirai H."/>
        </authorList>
    </citation>
    <scope>NUCLEOTIDE SEQUENCE [LARGE SCALE GENOMIC DNA]</scope>
    <source>
        <strain evidence="2 3">YK-624</strain>
    </source>
</reference>
<gene>
    <name evidence="2" type="ORF">PsYK624_154970</name>
</gene>
<evidence type="ECO:0000313" key="3">
    <source>
        <dbReference type="Proteomes" id="UP000703269"/>
    </source>
</evidence>
<evidence type="ECO:0000313" key="2">
    <source>
        <dbReference type="EMBL" id="GJE99247.1"/>
    </source>
</evidence>
<dbReference type="AlphaFoldDB" id="A0A9P3GPN5"/>
<comment type="caution">
    <text evidence="2">The sequence shown here is derived from an EMBL/GenBank/DDBJ whole genome shotgun (WGS) entry which is preliminary data.</text>
</comment>
<accession>A0A9P3GPN5</accession>